<evidence type="ECO:0000256" key="1">
    <source>
        <dbReference type="ARBA" id="ARBA00023002"/>
    </source>
</evidence>
<gene>
    <name evidence="3" type="ORF">JQX08_08685</name>
</gene>
<name>A0ABS2IFW2_9GAMM</name>
<keyword evidence="1" id="KW-0560">Oxidoreductase</keyword>
<evidence type="ECO:0000259" key="2">
    <source>
        <dbReference type="Pfam" id="PF01266"/>
    </source>
</evidence>
<comment type="caution">
    <text evidence="3">The sequence shown here is derived from an EMBL/GenBank/DDBJ whole genome shotgun (WGS) entry which is preliminary data.</text>
</comment>
<evidence type="ECO:0000313" key="3">
    <source>
        <dbReference type="EMBL" id="MBM7060785.1"/>
    </source>
</evidence>
<keyword evidence="4" id="KW-1185">Reference proteome</keyword>
<evidence type="ECO:0000313" key="4">
    <source>
        <dbReference type="Proteomes" id="UP000717995"/>
    </source>
</evidence>
<proteinExistence type="predicted"/>
<protein>
    <submittedName>
        <fullName evidence="3">FAD-binding oxidoreductase</fullName>
    </submittedName>
</protein>
<dbReference type="InterPro" id="IPR006076">
    <property type="entry name" value="FAD-dep_OxRdtase"/>
</dbReference>
<dbReference type="Gene3D" id="3.50.50.60">
    <property type="entry name" value="FAD/NAD(P)-binding domain"/>
    <property type="match status" value="1"/>
</dbReference>
<dbReference type="SUPFAM" id="SSF51905">
    <property type="entry name" value="FAD/NAD(P)-binding domain"/>
    <property type="match status" value="1"/>
</dbReference>
<dbReference type="Gene3D" id="3.30.9.10">
    <property type="entry name" value="D-Amino Acid Oxidase, subunit A, domain 2"/>
    <property type="match status" value="1"/>
</dbReference>
<dbReference type="EMBL" id="JAFEUP010000002">
    <property type="protein sequence ID" value="MBM7060785.1"/>
    <property type="molecule type" value="Genomic_DNA"/>
</dbReference>
<dbReference type="RefSeq" id="WP_205347972.1">
    <property type="nucleotide sequence ID" value="NZ_JAFEUP010000002.1"/>
</dbReference>
<reference evidence="3 4" key="1">
    <citation type="submission" date="2021-02" db="EMBL/GenBank/DDBJ databases">
        <authorList>
            <person name="Lee D.-H."/>
        </authorList>
    </citation>
    <scope>NUCLEOTIDE SEQUENCE [LARGE SCALE GENOMIC DNA]</scope>
    <source>
        <strain evidence="3 4">UL073</strain>
    </source>
</reference>
<accession>A0ABS2IFW2</accession>
<feature type="domain" description="FAD dependent oxidoreductase" evidence="2">
    <location>
        <begin position="39"/>
        <end position="392"/>
    </location>
</feature>
<organism evidence="3 4">
    <name type="scientific">Zestomonas insulae</name>
    <dbReference type="NCBI Taxonomy" id="2809017"/>
    <lineage>
        <taxon>Bacteria</taxon>
        <taxon>Pseudomonadati</taxon>
        <taxon>Pseudomonadota</taxon>
        <taxon>Gammaproteobacteria</taxon>
        <taxon>Pseudomonadales</taxon>
        <taxon>Pseudomonadaceae</taxon>
        <taxon>Zestomonas</taxon>
    </lineage>
</organism>
<sequence>MTAALKSVIPAAERCPSYYSATLNEETNYPRLQGRISVDIAIIGGGFTGVASAVELAERGYKVAIVEAHKIGWGATGRNGGQVTGSLSGDEAMRKQMRDSLGDEVDDFIWHLRWRGHEIIKGRVEKYGIRCDLKHGHLHAAMKASHLDELRASHAEAQRRGMGDDVTLLDRDGMRAHLGSELYLGALKNTRNMHLHPLNLCIGEAKAAASLGALIFEHSEVLEIVHGEAPAVITAEGRIDAKQVLLAGDVYHKLEAKQLKGKIFPAMGGIVTTAPLGELAKQINPLDLAVYDCRFVLDYYRLTADGRLLFGGGANYSGRDSRDIAGELRPCIERTFPQLKGVPIEFQWSCAMGIVMNRIPQLGKLSGNVWYCQGYSGHGIATTHIMGEIMANAMHGDLTQFDTFAACKHIKVPLGDIFGNPMLAAGMWYYQLLEKLR</sequence>
<dbReference type="PANTHER" id="PTHR13847">
    <property type="entry name" value="SARCOSINE DEHYDROGENASE-RELATED"/>
    <property type="match status" value="1"/>
</dbReference>
<dbReference type="Pfam" id="PF01266">
    <property type="entry name" value="DAO"/>
    <property type="match status" value="1"/>
</dbReference>
<dbReference type="InterPro" id="IPR036188">
    <property type="entry name" value="FAD/NAD-bd_sf"/>
</dbReference>
<dbReference type="PANTHER" id="PTHR13847:SF249">
    <property type="entry name" value="OXIDOREDUCTASE-RELATED"/>
    <property type="match status" value="1"/>
</dbReference>
<dbReference type="Proteomes" id="UP000717995">
    <property type="component" value="Unassembled WGS sequence"/>
</dbReference>